<reference evidence="8 9" key="1">
    <citation type="submission" date="2016-04" db="EMBL/GenBank/DDBJ databases">
        <title>Draft Genome Sequences of Staphylococcus capitis Strain H36, S. capitis Strain H65, S. cohnii Strain H62, S. hominis Strain H69, Mycobacterium iranicum Strain H39, Plantibacter sp. Strain H53, Pseudomonas oryzihabitans Strain H72, and Microbacterium sp. Strain H83, isolated from residential settings.</title>
        <authorList>
            <person name="Lymperopoulou D."/>
            <person name="Adams R.I."/>
            <person name="Lindow S."/>
            <person name="Coil D.A."/>
            <person name="Jospin G."/>
            <person name="Eisen J.A."/>
        </authorList>
    </citation>
    <scope>NUCLEOTIDE SEQUENCE [LARGE SCALE GENOMIC DNA]</scope>
    <source>
        <strain evidence="8 9">H72</strain>
    </source>
</reference>
<evidence type="ECO:0000313" key="9">
    <source>
        <dbReference type="Proteomes" id="UP000078356"/>
    </source>
</evidence>
<feature type="region of interest" description="Disordered" evidence="3">
    <location>
        <begin position="815"/>
        <end position="838"/>
    </location>
</feature>
<evidence type="ECO:0000256" key="1">
    <source>
        <dbReference type="ARBA" id="ARBA00001946"/>
    </source>
</evidence>
<feature type="transmembrane region" description="Helical" evidence="4">
    <location>
        <begin position="15"/>
        <end position="37"/>
    </location>
</feature>
<name>A0A178LLP7_9PSED</name>
<evidence type="ECO:0000256" key="4">
    <source>
        <dbReference type="SAM" id="Phobius"/>
    </source>
</evidence>
<dbReference type="SUPFAM" id="SSF55073">
    <property type="entry name" value="Nucleotide cyclase"/>
    <property type="match status" value="1"/>
</dbReference>
<feature type="domain" description="EAL" evidence="6">
    <location>
        <begin position="544"/>
        <end position="797"/>
    </location>
</feature>
<sequence>MFSLSPSSALRTLRVVWPFVIILSCQALVAIVSLQLLSTVRAYVSAESLWSKSLGNAMLALGAYLDEGQAEAYHDYLASISVNDLDRAAREALDSGGPPAEAARLLRLAGNHPDDIDGLIALFQMARHVEPFEGVIARWQVTDPYMDEFQALARTGFELIKLHGPGPALIPLKRQLLDLHDRMMPETVAFSERLGVASRQLVAALFIANVLVGALLVLLALWRMHSLVQQRWRSEQALQAEKEHIQVILASLGDAVLALNDQGRLLYHNPAAERLLARRELVAGTPVTHLFDIQTEDQPASTLPLAERLRSPDWLAGNEPLAHQLVRVDGTRVPVALTVTALPRGESGTGVVLVMHDQTRERAFLHDLAWQASHDALTGLVNRREFETRLERLLARQDLARASLMFIDLDQFKIVNDTSGHFHGDRLLRQLCELLGQQLREEDCLARLGGDEFGVLLENRAPAEAEAVAERLRCCVGALQFEAAGQGFRVGLSIGVVHLGGQALAPEEALRLADLACYAAKDKGRNRIQVFAPGDVELDQRHGEMAWVQRLHRALAEDRFRLYVQPILGLGGETATDRHVEVLLRLEEGDRLIAPGAFIPAAERYGLMPDLDRWVIAAALARFAELPSGLLDTLAINLSGHSLGEAGLADFVREQLHRWQIAPTRICFEITETSAVANLDAARQFMDELRGLGVRFSLDDFGAGMSSFTYLKHLPVDYLKIDGSFVRHLLEDAVDSAMVEAINRLGHLTGKKTIAEFAENAAVIAALGALGVDYAQGYGIARPQPFTEDTCQALVRQVWHEPSGAGVVVLEAAEKGGQERPGDVVPDAEQGAGHRCQR</sequence>
<dbReference type="InterPro" id="IPR000014">
    <property type="entry name" value="PAS"/>
</dbReference>
<dbReference type="InterPro" id="IPR001633">
    <property type="entry name" value="EAL_dom"/>
</dbReference>
<dbReference type="SUPFAM" id="SSF141868">
    <property type="entry name" value="EAL domain-like"/>
    <property type="match status" value="1"/>
</dbReference>
<protein>
    <submittedName>
        <fullName evidence="8">Diguanylate cyclase</fullName>
    </submittedName>
</protein>
<dbReference type="AlphaFoldDB" id="A0A178LLP7"/>
<evidence type="ECO:0000259" key="5">
    <source>
        <dbReference type="PROSITE" id="PS50112"/>
    </source>
</evidence>
<dbReference type="SMART" id="SM00052">
    <property type="entry name" value="EAL"/>
    <property type="match status" value="1"/>
</dbReference>
<evidence type="ECO:0000259" key="7">
    <source>
        <dbReference type="PROSITE" id="PS50887"/>
    </source>
</evidence>
<evidence type="ECO:0000256" key="2">
    <source>
        <dbReference type="ARBA" id="ARBA00004533"/>
    </source>
</evidence>
<dbReference type="OrthoDB" id="9787514at2"/>
<dbReference type="InterPro" id="IPR035965">
    <property type="entry name" value="PAS-like_dom_sf"/>
</dbReference>
<organism evidence="8 9">
    <name type="scientific">Pseudomonas oryzihabitans</name>
    <dbReference type="NCBI Taxonomy" id="47885"/>
    <lineage>
        <taxon>Bacteria</taxon>
        <taxon>Pseudomonadati</taxon>
        <taxon>Pseudomonadota</taxon>
        <taxon>Gammaproteobacteria</taxon>
        <taxon>Pseudomonadales</taxon>
        <taxon>Pseudomonadaceae</taxon>
        <taxon>Pseudomonas</taxon>
    </lineage>
</organism>
<evidence type="ECO:0000259" key="6">
    <source>
        <dbReference type="PROSITE" id="PS50883"/>
    </source>
</evidence>
<dbReference type="InterPro" id="IPR000160">
    <property type="entry name" value="GGDEF_dom"/>
</dbReference>
<feature type="transmembrane region" description="Helical" evidence="4">
    <location>
        <begin position="201"/>
        <end position="222"/>
    </location>
</feature>
<dbReference type="GO" id="GO:0003824">
    <property type="term" value="F:catalytic activity"/>
    <property type="evidence" value="ECO:0007669"/>
    <property type="project" value="UniProtKB-ARBA"/>
</dbReference>
<dbReference type="PANTHER" id="PTHR44757">
    <property type="entry name" value="DIGUANYLATE CYCLASE DGCP"/>
    <property type="match status" value="1"/>
</dbReference>
<dbReference type="PROSITE" id="PS50883">
    <property type="entry name" value="EAL"/>
    <property type="match status" value="1"/>
</dbReference>
<dbReference type="Gene3D" id="3.30.450.20">
    <property type="entry name" value="PAS domain"/>
    <property type="match status" value="1"/>
</dbReference>
<dbReference type="FunFam" id="3.30.70.270:FF:000001">
    <property type="entry name" value="Diguanylate cyclase domain protein"/>
    <property type="match status" value="1"/>
</dbReference>
<dbReference type="InterPro" id="IPR052155">
    <property type="entry name" value="Biofilm_reg_signaling"/>
</dbReference>
<dbReference type="Gene3D" id="3.30.70.270">
    <property type="match status" value="1"/>
</dbReference>
<dbReference type="InterPro" id="IPR043128">
    <property type="entry name" value="Rev_trsase/Diguanyl_cyclase"/>
</dbReference>
<dbReference type="PANTHER" id="PTHR44757:SF4">
    <property type="entry name" value="DIGUANYLATE CYCLASE DGCE-RELATED"/>
    <property type="match status" value="1"/>
</dbReference>
<dbReference type="EMBL" id="LWCR01000001">
    <property type="protein sequence ID" value="OAN32129.1"/>
    <property type="molecule type" value="Genomic_DNA"/>
</dbReference>
<keyword evidence="4" id="KW-0812">Transmembrane</keyword>
<feature type="domain" description="GGDEF" evidence="7">
    <location>
        <begin position="400"/>
        <end position="533"/>
    </location>
</feature>
<dbReference type="InterPro" id="IPR035919">
    <property type="entry name" value="EAL_sf"/>
</dbReference>
<keyword evidence="4" id="KW-0472">Membrane</keyword>
<evidence type="ECO:0000256" key="3">
    <source>
        <dbReference type="SAM" id="MobiDB-lite"/>
    </source>
</evidence>
<keyword evidence="4" id="KW-1133">Transmembrane helix</keyword>
<dbReference type="SMART" id="SM00267">
    <property type="entry name" value="GGDEF"/>
    <property type="match status" value="1"/>
</dbReference>
<dbReference type="InterPro" id="IPR029787">
    <property type="entry name" value="Nucleotide_cyclase"/>
</dbReference>
<dbReference type="PROSITE" id="PS50112">
    <property type="entry name" value="PAS"/>
    <property type="match status" value="1"/>
</dbReference>
<dbReference type="GO" id="GO:0005886">
    <property type="term" value="C:plasma membrane"/>
    <property type="evidence" value="ECO:0007669"/>
    <property type="project" value="UniProtKB-SubCell"/>
</dbReference>
<dbReference type="CDD" id="cd00130">
    <property type="entry name" value="PAS"/>
    <property type="match status" value="1"/>
</dbReference>
<dbReference type="Pfam" id="PF13426">
    <property type="entry name" value="PAS_9"/>
    <property type="match status" value="1"/>
</dbReference>
<comment type="cofactor">
    <cofactor evidence="1">
        <name>Mg(2+)</name>
        <dbReference type="ChEBI" id="CHEBI:18420"/>
    </cofactor>
</comment>
<proteinExistence type="predicted"/>
<dbReference type="SUPFAM" id="SSF55785">
    <property type="entry name" value="PYP-like sensor domain (PAS domain)"/>
    <property type="match status" value="1"/>
</dbReference>
<dbReference type="CDD" id="cd01948">
    <property type="entry name" value="EAL"/>
    <property type="match status" value="1"/>
</dbReference>
<comment type="caution">
    <text evidence="8">The sequence shown here is derived from an EMBL/GenBank/DDBJ whole genome shotgun (WGS) entry which is preliminary data.</text>
</comment>
<dbReference type="Pfam" id="PF00563">
    <property type="entry name" value="EAL"/>
    <property type="match status" value="1"/>
</dbReference>
<comment type="subcellular location">
    <subcellularLocation>
        <location evidence="2">Cell inner membrane</location>
    </subcellularLocation>
</comment>
<feature type="domain" description="PAS" evidence="5">
    <location>
        <begin position="241"/>
        <end position="277"/>
    </location>
</feature>
<dbReference type="Gene3D" id="3.20.20.450">
    <property type="entry name" value="EAL domain"/>
    <property type="match status" value="1"/>
</dbReference>
<dbReference type="CDD" id="cd01949">
    <property type="entry name" value="GGDEF"/>
    <property type="match status" value="1"/>
</dbReference>
<dbReference type="RefSeq" id="WP_064306568.1">
    <property type="nucleotide sequence ID" value="NZ_LWCR01000001.1"/>
</dbReference>
<dbReference type="SMART" id="SM00091">
    <property type="entry name" value="PAS"/>
    <property type="match status" value="1"/>
</dbReference>
<dbReference type="NCBIfam" id="TIGR00254">
    <property type="entry name" value="GGDEF"/>
    <property type="match status" value="1"/>
</dbReference>
<dbReference type="Pfam" id="PF00990">
    <property type="entry name" value="GGDEF"/>
    <property type="match status" value="1"/>
</dbReference>
<gene>
    <name evidence="8" type="ORF">A4V15_00040</name>
</gene>
<dbReference type="PROSITE" id="PS50887">
    <property type="entry name" value="GGDEF"/>
    <property type="match status" value="1"/>
</dbReference>
<evidence type="ECO:0000313" key="8">
    <source>
        <dbReference type="EMBL" id="OAN32129.1"/>
    </source>
</evidence>
<dbReference type="Proteomes" id="UP000078356">
    <property type="component" value="Unassembled WGS sequence"/>
</dbReference>
<accession>A0A178LLP7</accession>